<protein>
    <recommendedName>
        <fullName evidence="5">General glycosylation pathway protein</fullName>
    </recommendedName>
</protein>
<comment type="caution">
    <text evidence="3">The sequence shown here is derived from an EMBL/GenBank/DDBJ whole genome shotgun (WGS) entry which is preliminary data.</text>
</comment>
<feature type="region of interest" description="Disordered" evidence="1">
    <location>
        <begin position="250"/>
        <end position="274"/>
    </location>
</feature>
<dbReference type="RefSeq" id="WP_100859176.1">
    <property type="nucleotide sequence ID" value="NZ_PGCP01000007.1"/>
</dbReference>
<feature type="transmembrane region" description="Helical" evidence="2">
    <location>
        <begin position="183"/>
        <end position="203"/>
    </location>
</feature>
<dbReference type="AlphaFoldDB" id="A0A2M8HBT7"/>
<proteinExistence type="predicted"/>
<sequence length="274" mass="30117">MAEMSPIDVLRRYQEYETELTPLLLGLLTLPQEALKAYPFVLSVQSTDQPQASPAILAPVPAPQGQLRLRVQGHGRELAINLHQLIAWLMGDRERRRAIPWFRAVYVVLSLALFLIVATLIWHGLEQLYLLLCGTQQNRLGAFSAIIFLTLALAVFDLGKTILEEEVLLHKDIFRHSAIRRTITRFIAAILIAVSIEGLLLLFKGSLGQTELLWPAVGVMACAVGLLLALGLYVFLGAKAEAALVASSQRPLTSGGEPGAGPLSRRRGGFRRAR</sequence>
<reference evidence="3 4" key="1">
    <citation type="submission" date="2017-11" db="EMBL/GenBank/DDBJ databases">
        <title>Draft genome sequence of environmental isolate Aeromonas lusitania sp. nov. MDC 2473.</title>
        <authorList>
            <person name="Colston S.M."/>
            <person name="Navarro A."/>
            <person name="Martinez-Murcia A.J."/>
            <person name="Graf J."/>
        </authorList>
    </citation>
    <scope>NUCLEOTIDE SEQUENCE [LARGE SCALE GENOMIC DNA]</scope>
    <source>
        <strain evidence="3 4">MDC 2473</strain>
    </source>
</reference>
<evidence type="ECO:0000313" key="4">
    <source>
        <dbReference type="Proteomes" id="UP000232060"/>
    </source>
</evidence>
<organism evidence="3 4">
    <name type="scientific">Aeromonas lusitana</name>
    <dbReference type="NCBI Taxonomy" id="931529"/>
    <lineage>
        <taxon>Bacteria</taxon>
        <taxon>Pseudomonadati</taxon>
        <taxon>Pseudomonadota</taxon>
        <taxon>Gammaproteobacteria</taxon>
        <taxon>Aeromonadales</taxon>
        <taxon>Aeromonadaceae</taxon>
        <taxon>Aeromonas</taxon>
    </lineage>
</organism>
<dbReference type="Proteomes" id="UP000232060">
    <property type="component" value="Unassembled WGS sequence"/>
</dbReference>
<dbReference type="OrthoDB" id="5611555at2"/>
<evidence type="ECO:0000256" key="1">
    <source>
        <dbReference type="SAM" id="MobiDB-lite"/>
    </source>
</evidence>
<evidence type="ECO:0008006" key="5">
    <source>
        <dbReference type="Google" id="ProtNLM"/>
    </source>
</evidence>
<evidence type="ECO:0000256" key="2">
    <source>
        <dbReference type="SAM" id="Phobius"/>
    </source>
</evidence>
<name>A0A2M8HBT7_9GAMM</name>
<dbReference type="EMBL" id="PGCP01000007">
    <property type="protein sequence ID" value="PJC94034.1"/>
    <property type="molecule type" value="Genomic_DNA"/>
</dbReference>
<gene>
    <name evidence="3" type="ORF">CUC44_06565</name>
</gene>
<feature type="transmembrane region" description="Helical" evidence="2">
    <location>
        <begin position="142"/>
        <end position="163"/>
    </location>
</feature>
<keyword evidence="2" id="KW-1133">Transmembrane helix</keyword>
<keyword evidence="2" id="KW-0472">Membrane</keyword>
<feature type="transmembrane region" description="Helical" evidence="2">
    <location>
        <begin position="215"/>
        <end position="236"/>
    </location>
</feature>
<feature type="transmembrane region" description="Helical" evidence="2">
    <location>
        <begin position="101"/>
        <end position="122"/>
    </location>
</feature>
<accession>A0A2M8HBT7</accession>
<keyword evidence="2" id="KW-0812">Transmembrane</keyword>
<keyword evidence="4" id="KW-1185">Reference proteome</keyword>
<evidence type="ECO:0000313" key="3">
    <source>
        <dbReference type="EMBL" id="PJC94034.1"/>
    </source>
</evidence>
<feature type="compositionally biased region" description="Basic residues" evidence="1">
    <location>
        <begin position="264"/>
        <end position="274"/>
    </location>
</feature>